<evidence type="ECO:0000313" key="3">
    <source>
        <dbReference type="Proteomes" id="UP000784294"/>
    </source>
</evidence>
<gene>
    <name evidence="2" type="ORF">PXEA_LOCUS5286</name>
</gene>
<organism evidence="2 3">
    <name type="scientific">Protopolystoma xenopodis</name>
    <dbReference type="NCBI Taxonomy" id="117903"/>
    <lineage>
        <taxon>Eukaryota</taxon>
        <taxon>Metazoa</taxon>
        <taxon>Spiralia</taxon>
        <taxon>Lophotrochozoa</taxon>
        <taxon>Platyhelminthes</taxon>
        <taxon>Monogenea</taxon>
        <taxon>Polyopisthocotylea</taxon>
        <taxon>Polystomatidea</taxon>
        <taxon>Polystomatidae</taxon>
        <taxon>Protopolystoma</taxon>
    </lineage>
</organism>
<name>A0A3S5BPA3_9PLAT</name>
<dbReference type="Proteomes" id="UP000784294">
    <property type="component" value="Unassembled WGS sequence"/>
</dbReference>
<feature type="compositionally biased region" description="Polar residues" evidence="1">
    <location>
        <begin position="42"/>
        <end position="57"/>
    </location>
</feature>
<feature type="region of interest" description="Disordered" evidence="1">
    <location>
        <begin position="37"/>
        <end position="58"/>
    </location>
</feature>
<dbReference type="EMBL" id="CAAALY010013037">
    <property type="protein sequence ID" value="VEL11846.1"/>
    <property type="molecule type" value="Genomic_DNA"/>
</dbReference>
<protein>
    <submittedName>
        <fullName evidence="2">Uncharacterized protein</fullName>
    </submittedName>
</protein>
<proteinExistence type="predicted"/>
<dbReference type="AlphaFoldDB" id="A0A3S5BPA3"/>
<keyword evidence="3" id="KW-1185">Reference proteome</keyword>
<comment type="caution">
    <text evidence="2">The sequence shown here is derived from an EMBL/GenBank/DDBJ whole genome shotgun (WGS) entry which is preliminary data.</text>
</comment>
<reference evidence="2" key="1">
    <citation type="submission" date="2018-11" db="EMBL/GenBank/DDBJ databases">
        <authorList>
            <consortium name="Pathogen Informatics"/>
        </authorList>
    </citation>
    <scope>NUCLEOTIDE SEQUENCE</scope>
</reference>
<evidence type="ECO:0000313" key="2">
    <source>
        <dbReference type="EMBL" id="VEL11846.1"/>
    </source>
</evidence>
<accession>A0A3S5BPA3</accession>
<sequence>MIPDKKVSLTLTRVPNHTTPIVSSPFVTRELTGEATLVDHGSSGSSERPTEFGQTLDSCGPEVLLDMVNDTLKDPKTCGTSKAPPGQVERGFFACKPSRFAPRPPVDQLSYKITAADGRLSLEECGQTVEPDAMPSRVSQVNRQEVVERTELVGELEEAHFIGDFRHS</sequence>
<evidence type="ECO:0000256" key="1">
    <source>
        <dbReference type="SAM" id="MobiDB-lite"/>
    </source>
</evidence>